<feature type="transmembrane region" description="Helical" evidence="7">
    <location>
        <begin position="203"/>
        <end position="223"/>
    </location>
</feature>
<evidence type="ECO:0000313" key="8">
    <source>
        <dbReference type="EMBL" id="MBA0691281.1"/>
    </source>
</evidence>
<protein>
    <recommendedName>
        <fullName evidence="7">Probable purine permease</fullName>
    </recommendedName>
</protein>
<evidence type="ECO:0000256" key="4">
    <source>
        <dbReference type="ARBA" id="ARBA00022692"/>
    </source>
</evidence>
<feature type="transmembrane region" description="Helical" evidence="7">
    <location>
        <begin position="258"/>
        <end position="291"/>
    </location>
</feature>
<keyword evidence="5 7" id="KW-1133">Transmembrane helix</keyword>
<dbReference type="InterPro" id="IPR030182">
    <property type="entry name" value="PUP_plant"/>
</dbReference>
<feature type="transmembrane region" description="Helical" evidence="7">
    <location>
        <begin position="371"/>
        <end position="395"/>
    </location>
</feature>
<dbReference type="GO" id="GO:0015211">
    <property type="term" value="F:purine nucleoside transmembrane transporter activity"/>
    <property type="evidence" value="ECO:0007669"/>
    <property type="project" value="UniProtKB-UniRule"/>
</dbReference>
<comment type="similarity">
    <text evidence="2 7">Belongs to the purine permeases (TC 2.A.7.14) family.</text>
</comment>
<evidence type="ECO:0000256" key="6">
    <source>
        <dbReference type="ARBA" id="ARBA00023136"/>
    </source>
</evidence>
<feature type="transmembrane region" description="Helical" evidence="7">
    <location>
        <begin position="176"/>
        <end position="197"/>
    </location>
</feature>
<comment type="subcellular location">
    <subcellularLocation>
        <location evidence="1 7">Membrane</location>
        <topology evidence="1 7">Multi-pass membrane protein</topology>
    </subcellularLocation>
</comment>
<dbReference type="SUPFAM" id="SSF103481">
    <property type="entry name" value="Multidrug resistance efflux transporter EmrE"/>
    <property type="match status" value="1"/>
</dbReference>
<evidence type="ECO:0000256" key="7">
    <source>
        <dbReference type="RuleBase" id="RU368015"/>
    </source>
</evidence>
<evidence type="ECO:0000256" key="3">
    <source>
        <dbReference type="ARBA" id="ARBA00022448"/>
    </source>
</evidence>
<feature type="transmembrane region" description="Helical" evidence="7">
    <location>
        <begin position="303"/>
        <end position="324"/>
    </location>
</feature>
<feature type="transmembrane region" description="Helical" evidence="7">
    <location>
        <begin position="401"/>
        <end position="419"/>
    </location>
</feature>
<evidence type="ECO:0000256" key="2">
    <source>
        <dbReference type="ARBA" id="ARBA00006213"/>
    </source>
</evidence>
<evidence type="ECO:0000256" key="1">
    <source>
        <dbReference type="ARBA" id="ARBA00004141"/>
    </source>
</evidence>
<feature type="transmembrane region" description="Helical" evidence="7">
    <location>
        <begin position="136"/>
        <end position="155"/>
    </location>
</feature>
<dbReference type="PANTHER" id="PTHR31376">
    <property type="entry name" value="OS09G0467300 PROTEIN-RELATED"/>
    <property type="match status" value="1"/>
</dbReference>
<feature type="transmembrane region" description="Helical" evidence="7">
    <location>
        <begin position="103"/>
        <end position="124"/>
    </location>
</feature>
<dbReference type="Proteomes" id="UP000593577">
    <property type="component" value="Unassembled WGS sequence"/>
</dbReference>
<comment type="caution">
    <text evidence="8">The sequence shown here is derived from an EMBL/GenBank/DDBJ whole genome shotgun (WGS) entry which is preliminary data.</text>
</comment>
<accession>A0A7J8XVD4</accession>
<keyword evidence="6 7" id="KW-0472">Membrane</keyword>
<organism evidence="8 9">
    <name type="scientific">Gossypium aridum</name>
    <name type="common">American cotton</name>
    <name type="synonym">Erioxylum aridum</name>
    <dbReference type="NCBI Taxonomy" id="34290"/>
    <lineage>
        <taxon>Eukaryota</taxon>
        <taxon>Viridiplantae</taxon>
        <taxon>Streptophyta</taxon>
        <taxon>Embryophyta</taxon>
        <taxon>Tracheophyta</taxon>
        <taxon>Spermatophyta</taxon>
        <taxon>Magnoliopsida</taxon>
        <taxon>eudicotyledons</taxon>
        <taxon>Gunneridae</taxon>
        <taxon>Pentapetalae</taxon>
        <taxon>rosids</taxon>
        <taxon>malvids</taxon>
        <taxon>Malvales</taxon>
        <taxon>Malvaceae</taxon>
        <taxon>Malvoideae</taxon>
        <taxon>Gossypium</taxon>
    </lineage>
</organism>
<dbReference type="Pfam" id="PF16913">
    <property type="entry name" value="PUNUT"/>
    <property type="match status" value="1"/>
</dbReference>
<feature type="transmembrane region" description="Helical" evidence="7">
    <location>
        <begin position="344"/>
        <end position="364"/>
    </location>
</feature>
<name>A0A7J8XVD4_GOSAI</name>
<keyword evidence="9" id="KW-1185">Reference proteome</keyword>
<feature type="transmembrane region" description="Helical" evidence="7">
    <location>
        <begin position="235"/>
        <end position="252"/>
    </location>
</feature>
<evidence type="ECO:0000256" key="5">
    <source>
        <dbReference type="ARBA" id="ARBA00022989"/>
    </source>
</evidence>
<sequence>ASVVYNQYFHVGLVKILTQSSPNSKKLDANNCTTPLKSPHQSGIIYACVYYHHHIVLDNHPLQEMAETRHFQLPIVAQEAKEENGNATNQVITELGSVKYKRWICILLCIIFLLCGQSVAALLGRLYFDKGGKSKWLSTLIQFAGFPILVPFYCISRPRRLTTIHCSIGSNKQSSIMMLGLVYVTFGLMSAGIGFLYSVGMQYLPISTVTLIAASQLAFNAFFSYFLNSQRFTPFIINSLVLLTISSVLLVFNNNSSWLAGVSQVHCAAGFICTILGTAGSGLLVALQQFALRKLVVRQSFKVVLDLVMCQSLVASSAILVGFFASGDWKGFSGEMDEYGLGKFSYLTVLIWTAISWAVFYIGAVGLVLEVSALFCTAISTLGLPIVPIIAVFVFNDKMDGIKVISMVLAIWGFISYVYQQYLDDYMPKTENTGEISEACSSSIGLPEHSALQGAAAYH</sequence>
<keyword evidence="4 7" id="KW-0812">Transmembrane</keyword>
<reference evidence="8 9" key="1">
    <citation type="journal article" date="2019" name="Genome Biol. Evol.">
        <title>Insights into the evolution of the New World diploid cottons (Gossypium, subgenus Houzingenia) based on genome sequencing.</title>
        <authorList>
            <person name="Grover C.E."/>
            <person name="Arick M.A. 2nd"/>
            <person name="Thrash A."/>
            <person name="Conover J.L."/>
            <person name="Sanders W.S."/>
            <person name="Peterson D.G."/>
            <person name="Frelichowski J.E."/>
            <person name="Scheffler J.A."/>
            <person name="Scheffler B.E."/>
            <person name="Wendel J.F."/>
        </authorList>
    </citation>
    <scope>NUCLEOTIDE SEQUENCE [LARGE SCALE GENOMIC DNA]</scope>
    <source>
        <strain evidence="8">185</strain>
        <tissue evidence="8">Leaf</tissue>
    </source>
</reference>
<evidence type="ECO:0000313" key="9">
    <source>
        <dbReference type="Proteomes" id="UP000593577"/>
    </source>
</evidence>
<dbReference type="EMBL" id="JABFAA010000009">
    <property type="protein sequence ID" value="MBA0691281.1"/>
    <property type="molecule type" value="Genomic_DNA"/>
</dbReference>
<gene>
    <name evidence="8" type="ORF">Goari_008915</name>
</gene>
<dbReference type="GO" id="GO:0016020">
    <property type="term" value="C:membrane"/>
    <property type="evidence" value="ECO:0007669"/>
    <property type="project" value="UniProtKB-SubCell"/>
</dbReference>
<dbReference type="PANTHER" id="PTHR31376:SF50">
    <property type="entry name" value="PURINE PERMEASE-RELATED"/>
    <property type="match status" value="1"/>
</dbReference>
<dbReference type="GO" id="GO:0005345">
    <property type="term" value="F:purine nucleobase transmembrane transporter activity"/>
    <property type="evidence" value="ECO:0007669"/>
    <property type="project" value="UniProtKB-UniRule"/>
</dbReference>
<keyword evidence="3 7" id="KW-0813">Transport</keyword>
<dbReference type="AlphaFoldDB" id="A0A7J8XVD4"/>
<dbReference type="InterPro" id="IPR037185">
    <property type="entry name" value="EmrE-like"/>
</dbReference>
<feature type="non-terminal residue" evidence="8">
    <location>
        <position position="459"/>
    </location>
</feature>
<proteinExistence type="inferred from homology"/>